<evidence type="ECO:0000313" key="8">
    <source>
        <dbReference type="Proteomes" id="UP000293162"/>
    </source>
</evidence>
<name>A0A4V1ZD48_9BACT</name>
<evidence type="ECO:0000256" key="2">
    <source>
        <dbReference type="ARBA" id="ARBA00022723"/>
    </source>
</evidence>
<dbReference type="InterPro" id="IPR009056">
    <property type="entry name" value="Cyt_c-like_dom"/>
</dbReference>
<dbReference type="InterPro" id="IPR036909">
    <property type="entry name" value="Cyt_c-like_dom_sf"/>
</dbReference>
<dbReference type="GO" id="GO:0046872">
    <property type="term" value="F:metal ion binding"/>
    <property type="evidence" value="ECO:0007669"/>
    <property type="project" value="UniProtKB-KW"/>
</dbReference>
<keyword evidence="5" id="KW-1133">Transmembrane helix</keyword>
<dbReference type="GO" id="GO:0020037">
    <property type="term" value="F:heme binding"/>
    <property type="evidence" value="ECO:0007669"/>
    <property type="project" value="InterPro"/>
</dbReference>
<feature type="domain" description="Cytochrome c" evidence="6">
    <location>
        <begin position="63"/>
        <end position="156"/>
    </location>
</feature>
<keyword evidence="5" id="KW-0472">Membrane</keyword>
<dbReference type="Proteomes" id="UP000293162">
    <property type="component" value="Unassembled WGS sequence"/>
</dbReference>
<dbReference type="EMBL" id="SEWF01000020">
    <property type="protein sequence ID" value="RYU94910.1"/>
    <property type="molecule type" value="Genomic_DNA"/>
</dbReference>
<dbReference type="RefSeq" id="WP_130021788.1">
    <property type="nucleotide sequence ID" value="NZ_SEWF01000020.1"/>
</dbReference>
<dbReference type="Pfam" id="PF00034">
    <property type="entry name" value="Cytochrom_C"/>
    <property type="match status" value="1"/>
</dbReference>
<accession>A0A4V1ZD48</accession>
<comment type="caution">
    <text evidence="7">The sequence shown here is derived from an EMBL/GenBank/DDBJ whole genome shotgun (WGS) entry which is preliminary data.</text>
</comment>
<evidence type="ECO:0000256" key="1">
    <source>
        <dbReference type="ARBA" id="ARBA00022617"/>
    </source>
</evidence>
<gene>
    <name evidence="7" type="ORF">EWM59_14560</name>
</gene>
<sequence>MDVQKTIVKVLELFKTLAILYGFSWVIFASTAFYYFNQDKPPQKLSDAQVIDYIENKPLSLSETATKGKALFTEYCGQCHTTSDEVVVGPGLKGIQERQKITWLREWIRNSPKLIASGDKYAVELFQKFNRTPMSTFPQLKDEDIDAILKYVEEVNQ</sequence>
<organism evidence="7 8">
    <name type="scientific">Emticicia agri</name>
    <dbReference type="NCBI Taxonomy" id="2492393"/>
    <lineage>
        <taxon>Bacteria</taxon>
        <taxon>Pseudomonadati</taxon>
        <taxon>Bacteroidota</taxon>
        <taxon>Cytophagia</taxon>
        <taxon>Cytophagales</taxon>
        <taxon>Leadbetterellaceae</taxon>
        <taxon>Emticicia</taxon>
    </lineage>
</organism>
<reference evidence="7 8" key="1">
    <citation type="submission" date="2019-02" db="EMBL/GenBank/DDBJ databases">
        <title>Bacterial novel species Emticicia sp. 17J42-9 isolated from soil.</title>
        <authorList>
            <person name="Jung H.-Y."/>
        </authorList>
    </citation>
    <scope>NUCLEOTIDE SEQUENCE [LARGE SCALE GENOMIC DNA]</scope>
    <source>
        <strain evidence="7 8">17J42-9</strain>
    </source>
</reference>
<keyword evidence="5" id="KW-0812">Transmembrane</keyword>
<keyword evidence="8" id="KW-1185">Reference proteome</keyword>
<proteinExistence type="predicted"/>
<evidence type="ECO:0000256" key="5">
    <source>
        <dbReference type="SAM" id="Phobius"/>
    </source>
</evidence>
<evidence type="ECO:0000256" key="4">
    <source>
        <dbReference type="PROSITE-ProRule" id="PRU00433"/>
    </source>
</evidence>
<dbReference type="OrthoDB" id="2827525at2"/>
<feature type="transmembrane region" description="Helical" evidence="5">
    <location>
        <begin position="18"/>
        <end position="36"/>
    </location>
</feature>
<dbReference type="SUPFAM" id="SSF46626">
    <property type="entry name" value="Cytochrome c"/>
    <property type="match status" value="1"/>
</dbReference>
<dbReference type="GO" id="GO:0009055">
    <property type="term" value="F:electron transfer activity"/>
    <property type="evidence" value="ECO:0007669"/>
    <property type="project" value="InterPro"/>
</dbReference>
<evidence type="ECO:0000259" key="6">
    <source>
        <dbReference type="PROSITE" id="PS51007"/>
    </source>
</evidence>
<dbReference type="PROSITE" id="PS51007">
    <property type="entry name" value="CYTC"/>
    <property type="match status" value="1"/>
</dbReference>
<evidence type="ECO:0000313" key="7">
    <source>
        <dbReference type="EMBL" id="RYU94910.1"/>
    </source>
</evidence>
<dbReference type="AlphaFoldDB" id="A0A4V1ZD48"/>
<protein>
    <submittedName>
        <fullName evidence="7">Cytochrome c</fullName>
    </submittedName>
</protein>
<keyword evidence="2 4" id="KW-0479">Metal-binding</keyword>
<evidence type="ECO:0000256" key="3">
    <source>
        <dbReference type="ARBA" id="ARBA00023004"/>
    </source>
</evidence>
<dbReference type="Gene3D" id="1.10.760.10">
    <property type="entry name" value="Cytochrome c-like domain"/>
    <property type="match status" value="1"/>
</dbReference>
<keyword evidence="1 4" id="KW-0349">Heme</keyword>
<keyword evidence="3 4" id="KW-0408">Iron</keyword>